<dbReference type="AlphaFoldDB" id="A0A972NSS5"/>
<organism evidence="2 3">
    <name type="scientific">Paraburkholderia elongata</name>
    <dbReference type="NCBI Taxonomy" id="2675747"/>
    <lineage>
        <taxon>Bacteria</taxon>
        <taxon>Pseudomonadati</taxon>
        <taxon>Pseudomonadota</taxon>
        <taxon>Betaproteobacteria</taxon>
        <taxon>Burkholderiales</taxon>
        <taxon>Burkholderiaceae</taxon>
        <taxon>Paraburkholderia</taxon>
    </lineage>
</organism>
<dbReference type="EMBL" id="WOEZ01000185">
    <property type="protein sequence ID" value="NPT59133.1"/>
    <property type="molecule type" value="Genomic_DNA"/>
</dbReference>
<dbReference type="Proteomes" id="UP000655523">
    <property type="component" value="Unassembled WGS sequence"/>
</dbReference>
<accession>A0A972NSS5</accession>
<evidence type="ECO:0000313" key="2">
    <source>
        <dbReference type="EMBL" id="NPT59133.1"/>
    </source>
</evidence>
<feature type="compositionally biased region" description="Basic and acidic residues" evidence="1">
    <location>
        <begin position="135"/>
        <end position="150"/>
    </location>
</feature>
<comment type="caution">
    <text evidence="2">The sequence shown here is derived from an EMBL/GenBank/DDBJ whole genome shotgun (WGS) entry which is preliminary data.</text>
</comment>
<evidence type="ECO:0000313" key="3">
    <source>
        <dbReference type="Proteomes" id="UP000655523"/>
    </source>
</evidence>
<evidence type="ECO:0000256" key="1">
    <source>
        <dbReference type="SAM" id="MobiDB-lite"/>
    </source>
</evidence>
<sequence length="150" mass="16767">MTATAGLLKKIVDLGCSMATEEQLGLHHFRLTVDDEYVEAARKLVYESVPVIFRVDVVGASEPRLMAIAPGDWLKFKEHYDNETPCEVGGRLWLVRSIEFETGPVWRGQVGLVPHRPVGHEWRGPVGETTTQPPDDTKPNHARDAVRANQ</sequence>
<feature type="region of interest" description="Disordered" evidence="1">
    <location>
        <begin position="117"/>
        <end position="150"/>
    </location>
</feature>
<name>A0A972NSS5_9BURK</name>
<dbReference type="RefSeq" id="WP_172172197.1">
    <property type="nucleotide sequence ID" value="NZ_WOEZ01000185.1"/>
</dbReference>
<proteinExistence type="predicted"/>
<protein>
    <submittedName>
        <fullName evidence="2">Uncharacterized protein</fullName>
    </submittedName>
</protein>
<gene>
    <name evidence="2" type="ORF">GNZ13_32380</name>
</gene>
<keyword evidence="3" id="KW-1185">Reference proteome</keyword>
<reference evidence="2 3" key="1">
    <citation type="submission" date="2019-11" db="EMBL/GenBank/DDBJ databases">
        <title>Metabolism of dissolved organic matter in forest soils.</title>
        <authorList>
            <person name="Cyle K.T."/>
            <person name="Wilhelm R.C."/>
            <person name="Martinez C.E."/>
        </authorList>
    </citation>
    <scope>NUCLEOTIDE SEQUENCE [LARGE SCALE GENOMIC DNA]</scope>
    <source>
        <strain evidence="2 3">5N</strain>
    </source>
</reference>